<dbReference type="Pfam" id="PF02602">
    <property type="entry name" value="HEM4"/>
    <property type="match status" value="1"/>
</dbReference>
<name>A0ABQ6LJW1_9RHOB</name>
<gene>
    <name evidence="2" type="ORF">LNKW23_19190</name>
</gene>
<feature type="domain" description="Tetrapyrrole biosynthesis uroporphyrinogen III synthase" evidence="1">
    <location>
        <begin position="21"/>
        <end position="229"/>
    </location>
</feature>
<evidence type="ECO:0000259" key="1">
    <source>
        <dbReference type="Pfam" id="PF02602"/>
    </source>
</evidence>
<organism evidence="2 3">
    <name type="scientific">Paralimibaculum aggregatum</name>
    <dbReference type="NCBI Taxonomy" id="3036245"/>
    <lineage>
        <taxon>Bacteria</taxon>
        <taxon>Pseudomonadati</taxon>
        <taxon>Pseudomonadota</taxon>
        <taxon>Alphaproteobacteria</taxon>
        <taxon>Rhodobacterales</taxon>
        <taxon>Paracoccaceae</taxon>
        <taxon>Paralimibaculum</taxon>
    </lineage>
</organism>
<protein>
    <recommendedName>
        <fullName evidence="1">Tetrapyrrole biosynthesis uroporphyrinogen III synthase domain-containing protein</fullName>
    </recommendedName>
</protein>
<evidence type="ECO:0000313" key="3">
    <source>
        <dbReference type="Proteomes" id="UP001239909"/>
    </source>
</evidence>
<dbReference type="EMBL" id="BSYI01000012">
    <property type="protein sequence ID" value="GMG82706.1"/>
    <property type="molecule type" value="Genomic_DNA"/>
</dbReference>
<accession>A0ABQ6LJW1</accession>
<dbReference type="InterPro" id="IPR003754">
    <property type="entry name" value="4pyrrol_synth_uPrphyn_synth"/>
</dbReference>
<dbReference type="SUPFAM" id="SSF69618">
    <property type="entry name" value="HemD-like"/>
    <property type="match status" value="1"/>
</dbReference>
<proteinExistence type="predicted"/>
<dbReference type="Gene3D" id="3.40.50.10090">
    <property type="match status" value="2"/>
</dbReference>
<sequence>MPGRRRRAVLLTRPLEDSRALADGLAEEGIQAEIWPLTAIRPLAMSLKLPPTLDGLLFTSAHGVRAFAGLAPRRDLPALCVGRRTADVARRLGFAGALSAGPDAEALARAASMSGLRHFFHARGRDAAADLKAMLAARGVHVTEAVLYAAEETGPPPAPVAHALGSGAIGLVTLWSRRNAEIFARRMAAPGALAPGLRGLAISARAAEPLAALGLASVTVAEAPDGAAMRAAIRALA</sequence>
<evidence type="ECO:0000313" key="2">
    <source>
        <dbReference type="EMBL" id="GMG82706.1"/>
    </source>
</evidence>
<keyword evidence="3" id="KW-1185">Reference proteome</keyword>
<dbReference type="CDD" id="cd06578">
    <property type="entry name" value="HemD"/>
    <property type="match status" value="1"/>
</dbReference>
<dbReference type="Proteomes" id="UP001239909">
    <property type="component" value="Unassembled WGS sequence"/>
</dbReference>
<comment type="caution">
    <text evidence="2">The sequence shown here is derived from an EMBL/GenBank/DDBJ whole genome shotgun (WGS) entry which is preliminary data.</text>
</comment>
<reference evidence="2 3" key="1">
    <citation type="submission" date="2023-04" db="EMBL/GenBank/DDBJ databases">
        <title>Marinoamorphus aggregata gen. nov., sp. Nov., isolate from tissue of brittle star Ophioplocus japonicus.</title>
        <authorList>
            <person name="Kawano K."/>
            <person name="Sawayama S."/>
            <person name="Nakagawa S."/>
        </authorList>
    </citation>
    <scope>NUCLEOTIDE SEQUENCE [LARGE SCALE GENOMIC DNA]</scope>
    <source>
        <strain evidence="2 3">NKW23</strain>
    </source>
</reference>
<dbReference type="InterPro" id="IPR036108">
    <property type="entry name" value="4pyrrol_syn_uPrphyn_synt_sf"/>
</dbReference>